<name>W4K4N6_HETIT</name>
<dbReference type="KEGG" id="hir:HETIRDRAFT_477611"/>
<dbReference type="InParanoid" id="W4K4N6"/>
<dbReference type="GO" id="GO:1905786">
    <property type="term" value="P:positive regulation of anaphase-promoting complex-dependent catabolic process"/>
    <property type="evidence" value="ECO:0007669"/>
    <property type="project" value="TreeGrafter"/>
</dbReference>
<evidence type="ECO:0000256" key="7">
    <source>
        <dbReference type="PROSITE-ProRule" id="PRU00221"/>
    </source>
</evidence>
<dbReference type="HOGENOM" id="CLU_014831_6_0_1"/>
<dbReference type="InterPro" id="IPR036322">
    <property type="entry name" value="WD40_repeat_dom_sf"/>
</dbReference>
<keyword evidence="6" id="KW-0131">Cell cycle</keyword>
<feature type="repeat" description="WD" evidence="7">
    <location>
        <begin position="271"/>
        <end position="312"/>
    </location>
</feature>
<evidence type="ECO:0000259" key="8">
    <source>
        <dbReference type="Pfam" id="PF24807"/>
    </source>
</evidence>
<keyword evidence="5" id="KW-0498">Mitosis</keyword>
<keyword evidence="3" id="KW-0132">Cell division</keyword>
<gene>
    <name evidence="9" type="ORF">HETIRDRAFT_477611</name>
</gene>
<keyword evidence="4" id="KW-0677">Repeat</keyword>
<dbReference type="SUPFAM" id="SSF50978">
    <property type="entry name" value="WD40 repeat-like"/>
    <property type="match status" value="1"/>
</dbReference>
<dbReference type="eggNOG" id="KOG0305">
    <property type="taxonomic scope" value="Eukaryota"/>
</dbReference>
<dbReference type="GeneID" id="20677758"/>
<dbReference type="RefSeq" id="XP_009548545.1">
    <property type="nucleotide sequence ID" value="XM_009550250.1"/>
</dbReference>
<dbReference type="Proteomes" id="UP000030671">
    <property type="component" value="Unassembled WGS sequence"/>
</dbReference>
<evidence type="ECO:0000256" key="1">
    <source>
        <dbReference type="ARBA" id="ARBA00006445"/>
    </source>
</evidence>
<dbReference type="EMBL" id="KI925460">
    <property type="protein sequence ID" value="ETW80021.1"/>
    <property type="molecule type" value="Genomic_DNA"/>
</dbReference>
<comment type="similarity">
    <text evidence="1">Belongs to the WD repeat CDC20/Fizzy family.</text>
</comment>
<organism evidence="9 10">
    <name type="scientific">Heterobasidion irregulare (strain TC 32-1)</name>
    <dbReference type="NCBI Taxonomy" id="747525"/>
    <lineage>
        <taxon>Eukaryota</taxon>
        <taxon>Fungi</taxon>
        <taxon>Dikarya</taxon>
        <taxon>Basidiomycota</taxon>
        <taxon>Agaricomycotina</taxon>
        <taxon>Agaricomycetes</taxon>
        <taxon>Russulales</taxon>
        <taxon>Bondarzewiaceae</taxon>
        <taxon>Heterobasidion</taxon>
        <taxon>Heterobasidion annosum species complex</taxon>
    </lineage>
</organism>
<dbReference type="SMART" id="SM00320">
    <property type="entry name" value="WD40"/>
    <property type="match status" value="5"/>
</dbReference>
<evidence type="ECO:0000256" key="2">
    <source>
        <dbReference type="ARBA" id="ARBA00022574"/>
    </source>
</evidence>
<evidence type="ECO:0000313" key="9">
    <source>
        <dbReference type="EMBL" id="ETW80021.1"/>
    </source>
</evidence>
<dbReference type="Pfam" id="PF24807">
    <property type="entry name" value="WD40_CDC20-Fz"/>
    <property type="match status" value="1"/>
</dbReference>
<dbReference type="Gene3D" id="2.130.10.10">
    <property type="entry name" value="YVTN repeat-like/Quinoprotein amine dehydrogenase"/>
    <property type="match status" value="1"/>
</dbReference>
<evidence type="ECO:0000256" key="5">
    <source>
        <dbReference type="ARBA" id="ARBA00022776"/>
    </source>
</evidence>
<dbReference type="AlphaFoldDB" id="W4K4N6"/>
<dbReference type="GO" id="GO:1990757">
    <property type="term" value="F:ubiquitin ligase activator activity"/>
    <property type="evidence" value="ECO:0007669"/>
    <property type="project" value="TreeGrafter"/>
</dbReference>
<dbReference type="GO" id="GO:0031145">
    <property type="term" value="P:anaphase-promoting complex-dependent catabolic process"/>
    <property type="evidence" value="ECO:0007669"/>
    <property type="project" value="TreeGrafter"/>
</dbReference>
<dbReference type="GO" id="GO:0051301">
    <property type="term" value="P:cell division"/>
    <property type="evidence" value="ECO:0007669"/>
    <property type="project" value="UniProtKB-KW"/>
</dbReference>
<evidence type="ECO:0000313" key="10">
    <source>
        <dbReference type="Proteomes" id="UP000030671"/>
    </source>
</evidence>
<dbReference type="PANTHER" id="PTHR19918">
    <property type="entry name" value="CELL DIVISION CYCLE 20 CDC20 FIZZY -RELATED"/>
    <property type="match status" value="1"/>
</dbReference>
<feature type="domain" description="CDC20/Fizzy WD40" evidence="8">
    <location>
        <begin position="139"/>
        <end position="462"/>
    </location>
</feature>
<dbReference type="PANTHER" id="PTHR19918:SF8">
    <property type="entry name" value="FI02843P"/>
    <property type="match status" value="1"/>
</dbReference>
<reference evidence="9 10" key="1">
    <citation type="journal article" date="2012" name="New Phytol.">
        <title>Insight into trade-off between wood decay and parasitism from the genome of a fungal forest pathogen.</title>
        <authorList>
            <person name="Olson A."/>
            <person name="Aerts A."/>
            <person name="Asiegbu F."/>
            <person name="Belbahri L."/>
            <person name="Bouzid O."/>
            <person name="Broberg A."/>
            <person name="Canback B."/>
            <person name="Coutinho P.M."/>
            <person name="Cullen D."/>
            <person name="Dalman K."/>
            <person name="Deflorio G."/>
            <person name="van Diepen L.T."/>
            <person name="Dunand C."/>
            <person name="Duplessis S."/>
            <person name="Durling M."/>
            <person name="Gonthier P."/>
            <person name="Grimwood J."/>
            <person name="Fossdal C.G."/>
            <person name="Hansson D."/>
            <person name="Henrissat B."/>
            <person name="Hietala A."/>
            <person name="Himmelstrand K."/>
            <person name="Hoffmeister D."/>
            <person name="Hogberg N."/>
            <person name="James T.Y."/>
            <person name="Karlsson M."/>
            <person name="Kohler A."/>
            <person name="Kues U."/>
            <person name="Lee Y.H."/>
            <person name="Lin Y.C."/>
            <person name="Lind M."/>
            <person name="Lindquist E."/>
            <person name="Lombard V."/>
            <person name="Lucas S."/>
            <person name="Lunden K."/>
            <person name="Morin E."/>
            <person name="Murat C."/>
            <person name="Park J."/>
            <person name="Raffaello T."/>
            <person name="Rouze P."/>
            <person name="Salamov A."/>
            <person name="Schmutz J."/>
            <person name="Solheim H."/>
            <person name="Stahlberg J."/>
            <person name="Velez H."/>
            <person name="de Vries R.P."/>
            <person name="Wiebenga A."/>
            <person name="Woodward S."/>
            <person name="Yakovlev I."/>
            <person name="Garbelotto M."/>
            <person name="Martin F."/>
            <person name="Grigoriev I.V."/>
            <person name="Stenlid J."/>
        </authorList>
    </citation>
    <scope>NUCLEOTIDE SEQUENCE [LARGE SCALE GENOMIC DNA]</scope>
    <source>
        <strain evidence="9 10">TC 32-1</strain>
    </source>
</reference>
<dbReference type="PROSITE" id="PS50082">
    <property type="entry name" value="WD_REPEATS_2"/>
    <property type="match status" value="1"/>
</dbReference>
<dbReference type="STRING" id="747525.W4K4N6"/>
<proteinExistence type="inferred from homology"/>
<dbReference type="InterPro" id="IPR001680">
    <property type="entry name" value="WD40_rpt"/>
</dbReference>
<accession>W4K4N6</accession>
<dbReference type="OrthoDB" id="10263272at2759"/>
<keyword evidence="10" id="KW-1185">Reference proteome</keyword>
<dbReference type="InterPro" id="IPR056150">
    <property type="entry name" value="WD40_CDC20-Fz"/>
</dbReference>
<dbReference type="GO" id="GO:0010997">
    <property type="term" value="F:anaphase-promoting complex binding"/>
    <property type="evidence" value="ECO:0007669"/>
    <property type="project" value="InterPro"/>
</dbReference>
<evidence type="ECO:0000256" key="3">
    <source>
        <dbReference type="ARBA" id="ARBA00022618"/>
    </source>
</evidence>
<dbReference type="GO" id="GO:0005680">
    <property type="term" value="C:anaphase-promoting complex"/>
    <property type="evidence" value="ECO:0007669"/>
    <property type="project" value="TreeGrafter"/>
</dbReference>
<dbReference type="InterPro" id="IPR015943">
    <property type="entry name" value="WD40/YVTN_repeat-like_dom_sf"/>
</dbReference>
<evidence type="ECO:0000256" key="4">
    <source>
        <dbReference type="ARBA" id="ARBA00022737"/>
    </source>
</evidence>
<keyword evidence="2 7" id="KW-0853">WD repeat</keyword>
<protein>
    <recommendedName>
        <fullName evidence="8">CDC20/Fizzy WD40 domain-containing protein</fullName>
    </recommendedName>
</protein>
<sequence>MECKTPTRKRRSRVAISNEFSTKKQRLSTIGTIDITPDHAHRGEYVNHNTEPRADRFITVRPDILFPIDTTPRTQRIANVLGLANDRFLKFTDTTNTYDGRMMNALRRSASQLFHTPKTVHVTSALAHLGKRRQFILALDGPGIPQDPWAYPLAWSSNNVIAVACGPDVYYQNLDTRQIAHLCSLQRPTMGRIRALEFARGDRSNLLCMGTTTGSVQIWDAETRQRVRQWPNTDWMGLTAISWKGHEFMAGRNDGKLLLYDSRTEDAVHKLSGHKGDVYGLQWSTDERFLASSDRKGIVHVWDARNMRSENTKWFAKMKHRSPVKALSWCPWKPDLLATAGTYPDGEIKIWRVSSPSSAPSPTPLHTIALDSCIFSLHWSPHSKELLSTHGLSWESSKAMLPSIIKPIPSPLTNSVTVHSYPACKRLVSVPAHTGTVGQSCLSPDGTMVFTICYREEAMKMWKVWGRPEVKEQGQSVTQRFSLR</sequence>
<dbReference type="PROSITE" id="PS50294">
    <property type="entry name" value="WD_REPEATS_REGION"/>
    <property type="match status" value="1"/>
</dbReference>
<dbReference type="InterPro" id="IPR033010">
    <property type="entry name" value="Cdc20/Fizzy"/>
</dbReference>
<evidence type="ECO:0000256" key="6">
    <source>
        <dbReference type="ARBA" id="ARBA00023306"/>
    </source>
</evidence>